<evidence type="ECO:0000256" key="1">
    <source>
        <dbReference type="RuleBase" id="RU004508"/>
    </source>
</evidence>
<comment type="similarity">
    <text evidence="1">Belongs to the DegT/DnrJ/EryC1 family.</text>
</comment>
<gene>
    <name evidence="2" type="ORF">psyc5s11_31560</name>
</gene>
<dbReference type="Proteomes" id="UP000824633">
    <property type="component" value="Chromosome"/>
</dbReference>
<dbReference type="InterPro" id="IPR015421">
    <property type="entry name" value="PyrdxlP-dep_Trfase_major"/>
</dbReference>
<evidence type="ECO:0000313" key="3">
    <source>
        <dbReference type="Proteomes" id="UP000824633"/>
    </source>
</evidence>
<keyword evidence="2" id="KW-0808">Transferase</keyword>
<evidence type="ECO:0000313" key="2">
    <source>
        <dbReference type="EMBL" id="BCZ47089.1"/>
    </source>
</evidence>
<dbReference type="RefSeq" id="WP_224033471.1">
    <property type="nucleotide sequence ID" value="NZ_AP024849.1"/>
</dbReference>
<dbReference type="SUPFAM" id="SSF53383">
    <property type="entry name" value="PLP-dependent transferases"/>
    <property type="match status" value="1"/>
</dbReference>
<proteinExistence type="inferred from homology"/>
<dbReference type="PANTHER" id="PTHR30244">
    <property type="entry name" value="TRANSAMINASE"/>
    <property type="match status" value="1"/>
</dbReference>
<keyword evidence="2" id="KW-0032">Aminotransferase</keyword>
<dbReference type="Pfam" id="PF01041">
    <property type="entry name" value="DegT_DnrJ_EryC1"/>
    <property type="match status" value="1"/>
</dbReference>
<keyword evidence="1" id="KW-0663">Pyridoxal phosphate</keyword>
<dbReference type="GO" id="GO:0008483">
    <property type="term" value="F:transaminase activity"/>
    <property type="evidence" value="ECO:0007669"/>
    <property type="project" value="UniProtKB-KW"/>
</dbReference>
<organism evidence="2 3">
    <name type="scientific">Clostridium gelidum</name>
    <dbReference type="NCBI Taxonomy" id="704125"/>
    <lineage>
        <taxon>Bacteria</taxon>
        <taxon>Bacillati</taxon>
        <taxon>Bacillota</taxon>
        <taxon>Clostridia</taxon>
        <taxon>Eubacteriales</taxon>
        <taxon>Clostridiaceae</taxon>
        <taxon>Clostridium</taxon>
    </lineage>
</organism>
<name>A0ABM7T549_9CLOT</name>
<dbReference type="EMBL" id="AP024849">
    <property type="protein sequence ID" value="BCZ47089.1"/>
    <property type="molecule type" value="Genomic_DNA"/>
</dbReference>
<dbReference type="Gene3D" id="3.40.640.10">
    <property type="entry name" value="Type I PLP-dependent aspartate aminotransferase-like (Major domain)"/>
    <property type="match status" value="1"/>
</dbReference>
<accession>A0ABM7T549</accession>
<keyword evidence="3" id="KW-1185">Reference proteome</keyword>
<protein>
    <submittedName>
        <fullName evidence="2">Aminotransferase DegT</fullName>
    </submittedName>
</protein>
<dbReference type="PANTHER" id="PTHR30244:SF34">
    <property type="entry name" value="DTDP-4-AMINO-4,6-DIDEOXYGALACTOSE TRANSAMINASE"/>
    <property type="match status" value="1"/>
</dbReference>
<sequence length="306" mass="36643">MVKNNYVICPDEYLLPMYRISTFSTKDIIFNIHLNKSKIIDEYFKSRFINMKYCYTENGRKAINLALSKLNLNCKDNIAIITTSNNFYVSGCVTKEIEKICKWKRQIEPNTKAIFVIHEFGFPYEKLTKLKEYNIPIIEDCAYAFNSNNSEESVGMVGDFVIYSFPKFFPIQIGGLLVHKNNYNIESKIDEIEKEYIQKVLSYYVEDIDNWSLQRVKNYQYLEKKFSQINLEYRFKLKKNYIPGVFMFKVDNKIEPNNLKKFIWNHGIQCSVFYKENTMFIPIHNRLNTDELDYFYEVIKYYIYNL</sequence>
<reference evidence="3" key="1">
    <citation type="submission" date="2021-07" db="EMBL/GenBank/DDBJ databases">
        <title>Complete genome sequencing of a Clostridium isolate.</title>
        <authorList>
            <person name="Ueki A."/>
            <person name="Tonouchi A."/>
        </authorList>
    </citation>
    <scope>NUCLEOTIDE SEQUENCE [LARGE SCALE GENOMIC DNA]</scope>
    <source>
        <strain evidence="3">C5S11</strain>
    </source>
</reference>
<dbReference type="InterPro" id="IPR000653">
    <property type="entry name" value="DegT/StrS_aminotransferase"/>
</dbReference>
<dbReference type="InterPro" id="IPR015424">
    <property type="entry name" value="PyrdxlP-dep_Trfase"/>
</dbReference>